<dbReference type="EMBL" id="FXTH01000016">
    <property type="protein sequence ID" value="SMO82590.1"/>
    <property type="molecule type" value="Genomic_DNA"/>
</dbReference>
<accession>A0A521EHE3</accession>
<dbReference type="RefSeq" id="WP_142715508.1">
    <property type="nucleotide sequence ID" value="NZ_FXTH01000016.1"/>
</dbReference>
<reference evidence="1 2" key="1">
    <citation type="submission" date="2017-05" db="EMBL/GenBank/DDBJ databases">
        <authorList>
            <person name="Varghese N."/>
            <person name="Submissions S."/>
        </authorList>
    </citation>
    <scope>NUCLEOTIDE SEQUENCE [LARGE SCALE GENOMIC DNA]</scope>
    <source>
        <strain evidence="1 2">DSM 21194</strain>
    </source>
</reference>
<protein>
    <submittedName>
        <fullName evidence="1">Uncharacterized protein</fullName>
    </submittedName>
</protein>
<dbReference type="Gene3D" id="3.30.70.100">
    <property type="match status" value="1"/>
</dbReference>
<dbReference type="AlphaFoldDB" id="A0A521EHE3"/>
<proteinExistence type="predicted"/>
<dbReference type="OrthoDB" id="9851780at2"/>
<sequence>MNTLVLDISDVLHQVANAEDQCIDRLKGSLEKRNGIKQVRLDTEEPGPELCIYFDEDIISASQIKHIATQTAGKLDDTFGHLWIRMRAVRDQNHRQAVTTLLNNFKGVMNVWVIPTGWIFLEFNRYITQEAVLLELIEKMDLVV</sequence>
<evidence type="ECO:0000313" key="1">
    <source>
        <dbReference type="EMBL" id="SMO82590.1"/>
    </source>
</evidence>
<evidence type="ECO:0000313" key="2">
    <source>
        <dbReference type="Proteomes" id="UP000317593"/>
    </source>
</evidence>
<keyword evidence="2" id="KW-1185">Reference proteome</keyword>
<dbReference type="Proteomes" id="UP000317593">
    <property type="component" value="Unassembled WGS sequence"/>
</dbReference>
<name>A0A521EHE3_9BACT</name>
<organism evidence="1 2">
    <name type="scientific">Fodinibius sediminis</name>
    <dbReference type="NCBI Taxonomy" id="1214077"/>
    <lineage>
        <taxon>Bacteria</taxon>
        <taxon>Pseudomonadati</taxon>
        <taxon>Balneolota</taxon>
        <taxon>Balneolia</taxon>
        <taxon>Balneolales</taxon>
        <taxon>Balneolaceae</taxon>
        <taxon>Fodinibius</taxon>
    </lineage>
</organism>
<gene>
    <name evidence="1" type="ORF">SAMN06265218_11613</name>
</gene>